<dbReference type="AlphaFoldDB" id="A0A0E9QSC0"/>
<name>A0A0E9QSC0_ANGAN</name>
<protein>
    <submittedName>
        <fullName evidence="1">Uncharacterized protein</fullName>
    </submittedName>
</protein>
<dbReference type="EMBL" id="GBXM01088133">
    <property type="protein sequence ID" value="JAH20444.1"/>
    <property type="molecule type" value="Transcribed_RNA"/>
</dbReference>
<dbReference type="EMBL" id="GBXM01088853">
    <property type="protein sequence ID" value="JAH19724.1"/>
    <property type="molecule type" value="Transcribed_RNA"/>
</dbReference>
<proteinExistence type="predicted"/>
<reference evidence="1" key="2">
    <citation type="journal article" date="2015" name="Fish Shellfish Immunol.">
        <title>Early steps in the European eel (Anguilla anguilla)-Vibrio vulnificus interaction in the gills: Role of the RtxA13 toxin.</title>
        <authorList>
            <person name="Callol A."/>
            <person name="Pajuelo D."/>
            <person name="Ebbesson L."/>
            <person name="Teles M."/>
            <person name="MacKenzie S."/>
            <person name="Amaro C."/>
        </authorList>
    </citation>
    <scope>NUCLEOTIDE SEQUENCE</scope>
</reference>
<organism evidence="1">
    <name type="scientific">Anguilla anguilla</name>
    <name type="common">European freshwater eel</name>
    <name type="synonym">Muraena anguilla</name>
    <dbReference type="NCBI Taxonomy" id="7936"/>
    <lineage>
        <taxon>Eukaryota</taxon>
        <taxon>Metazoa</taxon>
        <taxon>Chordata</taxon>
        <taxon>Craniata</taxon>
        <taxon>Vertebrata</taxon>
        <taxon>Euteleostomi</taxon>
        <taxon>Actinopterygii</taxon>
        <taxon>Neopterygii</taxon>
        <taxon>Teleostei</taxon>
        <taxon>Anguilliformes</taxon>
        <taxon>Anguillidae</taxon>
        <taxon>Anguilla</taxon>
    </lineage>
</organism>
<reference evidence="1" key="1">
    <citation type="submission" date="2014-11" db="EMBL/GenBank/DDBJ databases">
        <authorList>
            <person name="Amaro Gonzalez C."/>
        </authorList>
    </citation>
    <scope>NUCLEOTIDE SEQUENCE</scope>
</reference>
<accession>A0A0E9QSC0</accession>
<sequence>MSLPQAREEVTDHLCLSLTVSGPDCFYQWHTSAILKRP</sequence>
<evidence type="ECO:0000313" key="1">
    <source>
        <dbReference type="EMBL" id="JAH19724.1"/>
    </source>
</evidence>